<keyword evidence="4 5" id="KW-0472">Membrane</keyword>
<evidence type="ECO:0000313" key="8">
    <source>
        <dbReference type="EMBL" id="OHS97431.1"/>
    </source>
</evidence>
<evidence type="ECO:0000313" key="9">
    <source>
        <dbReference type="Proteomes" id="UP000179807"/>
    </source>
</evidence>
<evidence type="ECO:0000256" key="3">
    <source>
        <dbReference type="ARBA" id="ARBA00022989"/>
    </source>
</evidence>
<feature type="transmembrane region" description="Helical" evidence="6">
    <location>
        <begin position="281"/>
        <end position="308"/>
    </location>
</feature>
<evidence type="ECO:0000256" key="4">
    <source>
        <dbReference type="ARBA" id="ARBA00023136"/>
    </source>
</evidence>
<feature type="transmembrane region" description="Helical" evidence="6">
    <location>
        <begin position="224"/>
        <end position="242"/>
    </location>
</feature>
<reference evidence="8" key="1">
    <citation type="submission" date="2016-10" db="EMBL/GenBank/DDBJ databases">
        <authorList>
            <person name="Benchimol M."/>
            <person name="Almeida L.G."/>
            <person name="Vasconcelos A.T."/>
            <person name="Perreira-Neves A."/>
            <person name="Rosa I.A."/>
            <person name="Tasca T."/>
            <person name="Bogo M.R."/>
            <person name="de Souza W."/>
        </authorList>
    </citation>
    <scope>NUCLEOTIDE SEQUENCE [LARGE SCALE GENOMIC DNA]</scope>
    <source>
        <strain evidence="8">K</strain>
    </source>
</reference>
<dbReference type="PROSITE" id="PS50922">
    <property type="entry name" value="TLC"/>
    <property type="match status" value="1"/>
</dbReference>
<dbReference type="AlphaFoldDB" id="A0A1J4JGK2"/>
<protein>
    <recommendedName>
        <fullName evidence="7">TLC domain-containing protein</fullName>
    </recommendedName>
</protein>
<feature type="transmembrane region" description="Helical" evidence="6">
    <location>
        <begin position="97"/>
        <end position="115"/>
    </location>
</feature>
<accession>A0A1J4JGK2</accession>
<dbReference type="InterPro" id="IPR016439">
    <property type="entry name" value="Lag1/Lac1-like"/>
</dbReference>
<dbReference type="InterPro" id="IPR006634">
    <property type="entry name" value="TLC-dom"/>
</dbReference>
<dbReference type="EMBL" id="MLAK01001115">
    <property type="protein sequence ID" value="OHS97431.1"/>
    <property type="molecule type" value="Genomic_DNA"/>
</dbReference>
<feature type="domain" description="TLC" evidence="7">
    <location>
        <begin position="91"/>
        <end position="312"/>
    </location>
</feature>
<evidence type="ECO:0000256" key="2">
    <source>
        <dbReference type="ARBA" id="ARBA00022692"/>
    </source>
</evidence>
<comment type="caution">
    <text evidence="8">The sequence shown here is derived from an EMBL/GenBank/DDBJ whole genome shotgun (WGS) entry which is preliminary data.</text>
</comment>
<dbReference type="PANTHER" id="PTHR12560">
    <property type="entry name" value="LONGEVITY ASSURANCE FACTOR 1 LAG1"/>
    <property type="match status" value="1"/>
</dbReference>
<evidence type="ECO:0000256" key="6">
    <source>
        <dbReference type="SAM" id="Phobius"/>
    </source>
</evidence>
<dbReference type="GO" id="GO:0050291">
    <property type="term" value="F:sphingosine N-acyltransferase activity"/>
    <property type="evidence" value="ECO:0007669"/>
    <property type="project" value="InterPro"/>
</dbReference>
<keyword evidence="2 5" id="KW-0812">Transmembrane</keyword>
<dbReference type="GO" id="GO:0016020">
    <property type="term" value="C:membrane"/>
    <property type="evidence" value="ECO:0007669"/>
    <property type="project" value="UniProtKB-SubCell"/>
</dbReference>
<dbReference type="PIRSF" id="PIRSF005225">
    <property type="entry name" value="LAG1_LAC1"/>
    <property type="match status" value="1"/>
</dbReference>
<dbReference type="GO" id="GO:0005783">
    <property type="term" value="C:endoplasmic reticulum"/>
    <property type="evidence" value="ECO:0007669"/>
    <property type="project" value="TreeGrafter"/>
</dbReference>
<feature type="transmembrane region" description="Helical" evidence="6">
    <location>
        <begin position="168"/>
        <end position="187"/>
    </location>
</feature>
<dbReference type="OrthoDB" id="537032at2759"/>
<comment type="subcellular location">
    <subcellularLocation>
        <location evidence="1">Membrane</location>
        <topology evidence="1">Multi-pass membrane protein</topology>
    </subcellularLocation>
</comment>
<gene>
    <name evidence="8" type="ORF">TRFO_09425</name>
</gene>
<evidence type="ECO:0000256" key="5">
    <source>
        <dbReference type="PROSITE-ProRule" id="PRU00205"/>
    </source>
</evidence>
<dbReference type="RefSeq" id="XP_068350568.1">
    <property type="nucleotide sequence ID" value="XM_068494862.1"/>
</dbReference>
<dbReference type="VEuPathDB" id="TrichDB:TRFO_09425"/>
<dbReference type="SMART" id="SM00724">
    <property type="entry name" value="TLC"/>
    <property type="match status" value="1"/>
</dbReference>
<name>A0A1J4JGK2_9EUKA</name>
<sequence>MIEVSNILSAITEGTKLNKCLTFGLFGCYFFTIKVLFTDSIALIEFIFYTLFIMLFNQKLTTTLEKIAFWLQDHVFYNKHNKNAFDKFTLGRFKGQGIQLVTHTIGVLLAVPTLFQEGWLGDFKHLFSPCPVEQTMTHAIRIAYMFELASYCYQAFEHRFRLVKNKDYYIMFAHHLTTIILIAGSYYLQCWRIGLVVLFLHDFSDIFLDVNLMFNQSGMEGPEYYYANEILFVCTALSWFLFRLVYLPNLIYHTVIDGHRMCALNHPGEPWKYPKCEGIPFYWGGVTALSALVVMHAYWFYLMIIVAIHIVRKSNKNKAGETYETQLKEKEE</sequence>
<dbReference type="GO" id="GO:0046513">
    <property type="term" value="P:ceramide biosynthetic process"/>
    <property type="evidence" value="ECO:0007669"/>
    <property type="project" value="InterPro"/>
</dbReference>
<evidence type="ECO:0000256" key="1">
    <source>
        <dbReference type="ARBA" id="ARBA00004141"/>
    </source>
</evidence>
<proteinExistence type="predicted"/>
<organism evidence="8 9">
    <name type="scientific">Tritrichomonas foetus</name>
    <dbReference type="NCBI Taxonomy" id="1144522"/>
    <lineage>
        <taxon>Eukaryota</taxon>
        <taxon>Metamonada</taxon>
        <taxon>Parabasalia</taxon>
        <taxon>Tritrichomonadida</taxon>
        <taxon>Tritrichomonadidae</taxon>
        <taxon>Tritrichomonas</taxon>
    </lineage>
</organism>
<feature type="transmembrane region" description="Helical" evidence="6">
    <location>
        <begin position="35"/>
        <end position="56"/>
    </location>
</feature>
<dbReference type="Proteomes" id="UP000179807">
    <property type="component" value="Unassembled WGS sequence"/>
</dbReference>
<keyword evidence="3 6" id="KW-1133">Transmembrane helix</keyword>
<dbReference type="GeneID" id="94829566"/>
<keyword evidence="9" id="KW-1185">Reference proteome</keyword>
<evidence type="ECO:0000259" key="7">
    <source>
        <dbReference type="PROSITE" id="PS50922"/>
    </source>
</evidence>
<dbReference type="Pfam" id="PF03798">
    <property type="entry name" value="TRAM_LAG1_CLN8"/>
    <property type="match status" value="1"/>
</dbReference>
<dbReference type="PANTHER" id="PTHR12560:SF67">
    <property type="entry name" value="TLC DOMAIN-CONTAINING PROTEIN"/>
    <property type="match status" value="1"/>
</dbReference>